<evidence type="ECO:0000313" key="2">
    <source>
        <dbReference type="EMBL" id="TGB11622.1"/>
    </source>
</evidence>
<dbReference type="Gene3D" id="3.10.150.10">
    <property type="entry name" value="DNA Polymerase III, subunit A, domain 2"/>
    <property type="match status" value="1"/>
</dbReference>
<dbReference type="SUPFAM" id="SSF55979">
    <property type="entry name" value="DNA clamp"/>
    <property type="match status" value="1"/>
</dbReference>
<dbReference type="InterPro" id="IPR046938">
    <property type="entry name" value="DNA_clamp_sf"/>
</dbReference>
<accession>A0A4Z0H848</accession>
<keyword evidence="3" id="KW-1185">Reference proteome</keyword>
<feature type="compositionally biased region" description="Basic and acidic residues" evidence="1">
    <location>
        <begin position="325"/>
        <end position="341"/>
    </location>
</feature>
<evidence type="ECO:0000313" key="3">
    <source>
        <dbReference type="Proteomes" id="UP000297948"/>
    </source>
</evidence>
<reference evidence="2 3" key="1">
    <citation type="submission" date="2019-03" db="EMBL/GenBank/DDBJ databases">
        <authorList>
            <person name="Gonzalez-Pimentel J.L."/>
        </authorList>
    </citation>
    <scope>NUCLEOTIDE SEQUENCE [LARGE SCALE GENOMIC DNA]</scope>
    <source>
        <strain evidence="2 3">JCM 31289</strain>
    </source>
</reference>
<protein>
    <submittedName>
        <fullName evidence="2">Uncharacterized protein</fullName>
    </submittedName>
</protein>
<proteinExistence type="predicted"/>
<dbReference type="RefSeq" id="WP_135338953.1">
    <property type="nucleotide sequence ID" value="NZ_JBHLTX010000058.1"/>
</dbReference>
<comment type="caution">
    <text evidence="2">The sequence shown here is derived from an EMBL/GenBank/DDBJ whole genome shotgun (WGS) entry which is preliminary data.</text>
</comment>
<dbReference type="OrthoDB" id="4690396at2"/>
<dbReference type="EMBL" id="SRID01000083">
    <property type="protein sequence ID" value="TGB11622.1"/>
    <property type="molecule type" value="Genomic_DNA"/>
</dbReference>
<name>A0A4Z0H848_9ACTN</name>
<sequence>MSVTINAHQLRRLIDRTINHIGDEDTEVLHGIRLEADSTYLYAVASDRYTVAAARYRHHGLDGEPFARTLPASCLTALREWSDAQPGSDTIIIATKDGRLWFTAPNSELAIGVNSQGYFDWRGVLRGVLEQTNGAENAFPVLDTRLLARFAAADTTLRFRVTADQQGVLVVGKDFLGAQAPINAARARLGADDSLATLDHVHATWQHTLAGSAATTTVDDITTESESGLSLEASDDITSTVEDLLKQVLRSTHNLTARDMRPEMLTAHAVSGVTAWSAYRFLSALTAADPKLAATVVAETADELEAGEIGMDAWDAAKASGLDPEEWRAELDAQLVKREAPTEQTGDKSPASAA</sequence>
<feature type="region of interest" description="Disordered" evidence="1">
    <location>
        <begin position="320"/>
        <end position="354"/>
    </location>
</feature>
<organism evidence="2 3">
    <name type="scientific">Streptomyces palmae</name>
    <dbReference type="NCBI Taxonomy" id="1701085"/>
    <lineage>
        <taxon>Bacteria</taxon>
        <taxon>Bacillati</taxon>
        <taxon>Actinomycetota</taxon>
        <taxon>Actinomycetes</taxon>
        <taxon>Kitasatosporales</taxon>
        <taxon>Streptomycetaceae</taxon>
        <taxon>Streptomyces</taxon>
    </lineage>
</organism>
<dbReference type="Proteomes" id="UP000297948">
    <property type="component" value="Unassembled WGS sequence"/>
</dbReference>
<evidence type="ECO:0000256" key="1">
    <source>
        <dbReference type="SAM" id="MobiDB-lite"/>
    </source>
</evidence>
<gene>
    <name evidence="2" type="ORF">E4099_11775</name>
</gene>
<dbReference type="AlphaFoldDB" id="A0A4Z0H848"/>